<keyword evidence="2" id="KW-1185">Reference proteome</keyword>
<dbReference type="AlphaFoldDB" id="A0A1H5YCP5"/>
<protein>
    <submittedName>
        <fullName evidence="1">Uncharacterized protein</fullName>
    </submittedName>
</protein>
<accession>A0A1H5YCP5</accession>
<dbReference type="OrthoDB" id="6174307at2"/>
<organism evidence="1 2">
    <name type="scientific">Marinobacterium lutimaris</name>
    <dbReference type="NCBI Taxonomy" id="568106"/>
    <lineage>
        <taxon>Bacteria</taxon>
        <taxon>Pseudomonadati</taxon>
        <taxon>Pseudomonadota</taxon>
        <taxon>Gammaproteobacteria</taxon>
        <taxon>Oceanospirillales</taxon>
        <taxon>Oceanospirillaceae</taxon>
        <taxon>Marinobacterium</taxon>
    </lineage>
</organism>
<proteinExistence type="predicted"/>
<evidence type="ECO:0000313" key="2">
    <source>
        <dbReference type="Proteomes" id="UP000236745"/>
    </source>
</evidence>
<sequence>MKFSMNGFRRQLSGDVEKLREYVVDAINGEVTDQEDFADAINDVICKVNGLNCVFVKDDPDFTDMGDIEIDVVDFDGEIAR</sequence>
<reference evidence="1 2" key="1">
    <citation type="submission" date="2016-10" db="EMBL/GenBank/DDBJ databases">
        <authorList>
            <person name="de Groot N.N."/>
        </authorList>
    </citation>
    <scope>NUCLEOTIDE SEQUENCE [LARGE SCALE GENOMIC DNA]</scope>
    <source>
        <strain evidence="1 2">DSM 22012</strain>
    </source>
</reference>
<name>A0A1H5YCP5_9GAMM</name>
<dbReference type="RefSeq" id="WP_104002579.1">
    <property type="nucleotide sequence ID" value="NZ_FNVQ01000001.1"/>
</dbReference>
<gene>
    <name evidence="1" type="ORF">SAMN05444390_1011697</name>
</gene>
<dbReference type="Proteomes" id="UP000236745">
    <property type="component" value="Unassembled WGS sequence"/>
</dbReference>
<dbReference type="EMBL" id="FNVQ01000001">
    <property type="protein sequence ID" value="SEG21505.1"/>
    <property type="molecule type" value="Genomic_DNA"/>
</dbReference>
<evidence type="ECO:0000313" key="1">
    <source>
        <dbReference type="EMBL" id="SEG21505.1"/>
    </source>
</evidence>